<evidence type="ECO:0000313" key="2">
    <source>
        <dbReference type="Proteomes" id="UP000030762"/>
    </source>
</evidence>
<dbReference type="OMA" id="RTHKTVD"/>
<organism evidence="1 2">
    <name type="scientific">Saprolegnia diclina (strain VS20)</name>
    <dbReference type="NCBI Taxonomy" id="1156394"/>
    <lineage>
        <taxon>Eukaryota</taxon>
        <taxon>Sar</taxon>
        <taxon>Stramenopiles</taxon>
        <taxon>Oomycota</taxon>
        <taxon>Saprolegniomycetes</taxon>
        <taxon>Saprolegniales</taxon>
        <taxon>Saprolegniaceae</taxon>
        <taxon>Saprolegnia</taxon>
    </lineage>
</organism>
<sequence length="82" mass="8909">MSDSDVETSVHGGVYHRGNFEYNGEGMIIGFATERKDSSDLSPTCGKRKLRCGNCGCRTHKTVDCAFLTDSEKSSSDDAPLE</sequence>
<dbReference type="OrthoDB" id="61759at2759"/>
<keyword evidence="2" id="KW-1185">Reference proteome</keyword>
<dbReference type="EMBL" id="JH767132">
    <property type="protein sequence ID" value="EQC42408.1"/>
    <property type="molecule type" value="Genomic_DNA"/>
</dbReference>
<dbReference type="AlphaFoldDB" id="T0SAP1"/>
<dbReference type="Proteomes" id="UP000030762">
    <property type="component" value="Unassembled WGS sequence"/>
</dbReference>
<accession>T0SAP1</accession>
<dbReference type="InParanoid" id="T0SAP1"/>
<protein>
    <submittedName>
        <fullName evidence="1">Uncharacterized protein</fullName>
    </submittedName>
</protein>
<evidence type="ECO:0000313" key="1">
    <source>
        <dbReference type="EMBL" id="EQC42408.1"/>
    </source>
</evidence>
<gene>
    <name evidence="1" type="ORF">SDRG_00144</name>
</gene>
<dbReference type="RefSeq" id="XP_008603831.1">
    <property type="nucleotide sequence ID" value="XM_008605609.1"/>
</dbReference>
<dbReference type="VEuPathDB" id="FungiDB:SDRG_00144"/>
<reference evidence="1 2" key="1">
    <citation type="submission" date="2012-04" db="EMBL/GenBank/DDBJ databases">
        <title>The Genome Sequence of Saprolegnia declina VS20.</title>
        <authorList>
            <consortium name="The Broad Institute Genome Sequencing Platform"/>
            <person name="Russ C."/>
            <person name="Nusbaum C."/>
            <person name="Tyler B."/>
            <person name="van West P."/>
            <person name="Dieguez-Uribeondo J."/>
            <person name="de Bruijn I."/>
            <person name="Tripathy S."/>
            <person name="Jiang R."/>
            <person name="Young S.K."/>
            <person name="Zeng Q."/>
            <person name="Gargeya S."/>
            <person name="Fitzgerald M."/>
            <person name="Haas B."/>
            <person name="Abouelleil A."/>
            <person name="Alvarado L."/>
            <person name="Arachchi H.M."/>
            <person name="Berlin A."/>
            <person name="Chapman S.B."/>
            <person name="Goldberg J."/>
            <person name="Griggs A."/>
            <person name="Gujja S."/>
            <person name="Hansen M."/>
            <person name="Howarth C."/>
            <person name="Imamovic A."/>
            <person name="Larimer J."/>
            <person name="McCowen C."/>
            <person name="Montmayeur A."/>
            <person name="Murphy C."/>
            <person name="Neiman D."/>
            <person name="Pearson M."/>
            <person name="Priest M."/>
            <person name="Roberts A."/>
            <person name="Saif S."/>
            <person name="Shea T."/>
            <person name="Sisk P."/>
            <person name="Sykes S."/>
            <person name="Wortman J."/>
            <person name="Nusbaum C."/>
            <person name="Birren B."/>
        </authorList>
    </citation>
    <scope>NUCLEOTIDE SEQUENCE [LARGE SCALE GENOMIC DNA]</scope>
    <source>
        <strain evidence="1 2">VS20</strain>
    </source>
</reference>
<name>T0SAP1_SAPDV</name>
<dbReference type="GeneID" id="19940871"/>
<proteinExistence type="predicted"/>